<dbReference type="Proteomes" id="UP000192257">
    <property type="component" value="Unassembled WGS sequence"/>
</dbReference>
<name>A0A1X0NWN7_9TRYP</name>
<organism evidence="2 3">
    <name type="scientific">Trypanosoma theileri</name>
    <dbReference type="NCBI Taxonomy" id="67003"/>
    <lineage>
        <taxon>Eukaryota</taxon>
        <taxon>Discoba</taxon>
        <taxon>Euglenozoa</taxon>
        <taxon>Kinetoplastea</taxon>
        <taxon>Metakinetoplastina</taxon>
        <taxon>Trypanosomatida</taxon>
        <taxon>Trypanosomatidae</taxon>
        <taxon>Trypanosoma</taxon>
    </lineage>
</organism>
<keyword evidence="3" id="KW-1185">Reference proteome</keyword>
<feature type="region of interest" description="Disordered" evidence="1">
    <location>
        <begin position="384"/>
        <end position="443"/>
    </location>
</feature>
<evidence type="ECO:0000313" key="2">
    <source>
        <dbReference type="EMBL" id="ORC88609.1"/>
    </source>
</evidence>
<evidence type="ECO:0000313" key="3">
    <source>
        <dbReference type="Proteomes" id="UP000192257"/>
    </source>
</evidence>
<dbReference type="RefSeq" id="XP_028882675.1">
    <property type="nucleotide sequence ID" value="XM_029026119.1"/>
</dbReference>
<feature type="compositionally biased region" description="Polar residues" evidence="1">
    <location>
        <begin position="314"/>
        <end position="325"/>
    </location>
</feature>
<dbReference type="VEuPathDB" id="TriTrypDB:TM35_000162470"/>
<feature type="region of interest" description="Disordered" evidence="1">
    <location>
        <begin position="85"/>
        <end position="105"/>
    </location>
</feature>
<protein>
    <submittedName>
        <fullName evidence="2">Uncharacterized protein</fullName>
    </submittedName>
</protein>
<feature type="compositionally biased region" description="Polar residues" evidence="1">
    <location>
        <begin position="400"/>
        <end position="409"/>
    </location>
</feature>
<accession>A0A1X0NWN7</accession>
<feature type="compositionally biased region" description="Low complexity" evidence="1">
    <location>
        <begin position="413"/>
        <end position="435"/>
    </location>
</feature>
<sequence>MEPIDDTEELVRIRSSQIDKERLGLLTPTRNAANYRGETSDDYFEHIFQEERELRERELALAQEKEYLAHNLKQRLSLLLSDPEEEIRSGSTYSSKKSSRRTDTDKLQYDNVNYKFPDVGDGMNRISAYVSGNCGSASGNTSGIHPRSDYGICLRGVSPVLSSQRPPPPIMRIQPLQSPSPPAGMISRLQQRQPFTLQQRINRTNAGVQTEPATEEPTGGRPLTIERDETYSKRIPSPQHGASSTSSLSLPCESEASSVEGTAETRSGHEREKTKPSNTPKLKGKKKLAHKPTEKGMLVDISNKSVGREEVGTKSPSQQNERGRSVETTLLYNDNMQTPPPPVNETVVEGSHTSHKVLSPMPHLNRDSKGVIVFSSTPVYTHQISLSPHSGSHRVDANESRTTTVSVNRENQKNNNTKNTNSNKKSSTTSYKSTSGNQQPSTQYGVEAMTFEPSITSPRTAPWYIPTSRVLEHSEFKNLLCGNWMPPPPQSVNVEETHPTDPPTEQMEDVPINSPSDIKEASLPPMSPAEMRQDATPEAADYIVQFPHLPDMPPPGKQRKRKCHCKCCGGCGGCSHCGRCGNCDSCGHCGRCGDCDGCGGCGGCCSFWPCFRFSRHFPFLKCGKKKKKNRGGNV</sequence>
<gene>
    <name evidence="2" type="ORF">TM35_000162470</name>
</gene>
<feature type="compositionally biased region" description="Polar residues" evidence="1">
    <location>
        <begin position="203"/>
        <end position="212"/>
    </location>
</feature>
<comment type="caution">
    <text evidence="2">The sequence shown here is derived from an EMBL/GenBank/DDBJ whole genome shotgun (WGS) entry which is preliminary data.</text>
</comment>
<feature type="compositionally biased region" description="Basic and acidic residues" evidence="1">
    <location>
        <begin position="266"/>
        <end position="275"/>
    </location>
</feature>
<evidence type="ECO:0000256" key="1">
    <source>
        <dbReference type="SAM" id="MobiDB-lite"/>
    </source>
</evidence>
<dbReference type="OrthoDB" id="253126at2759"/>
<proteinExistence type="predicted"/>
<feature type="region of interest" description="Disordered" evidence="1">
    <location>
        <begin position="492"/>
        <end position="520"/>
    </location>
</feature>
<feature type="region of interest" description="Disordered" evidence="1">
    <location>
        <begin position="203"/>
        <end position="325"/>
    </location>
</feature>
<dbReference type="GeneID" id="39985899"/>
<dbReference type="EMBL" id="NBCO01000016">
    <property type="protein sequence ID" value="ORC88609.1"/>
    <property type="molecule type" value="Genomic_DNA"/>
</dbReference>
<reference evidence="2 3" key="1">
    <citation type="submission" date="2017-03" db="EMBL/GenBank/DDBJ databases">
        <title>An alternative strategy for trypanosome survival in the mammalian bloodstream revealed through genome and transcriptome analysis of the ubiquitous bovine parasite Trypanosoma (Megatrypanum) theileri.</title>
        <authorList>
            <person name="Kelly S."/>
            <person name="Ivens A."/>
            <person name="Mott A."/>
            <person name="O'Neill E."/>
            <person name="Emms D."/>
            <person name="Macleod O."/>
            <person name="Voorheis P."/>
            <person name="Matthews J."/>
            <person name="Matthews K."/>
            <person name="Carrington M."/>
        </authorList>
    </citation>
    <scope>NUCLEOTIDE SEQUENCE [LARGE SCALE GENOMIC DNA]</scope>
    <source>
        <strain evidence="2">Edinburgh</strain>
    </source>
</reference>
<dbReference type="AlphaFoldDB" id="A0A1X0NWN7"/>